<gene>
    <name evidence="2" type="ordered locus">DR_1953</name>
</gene>
<evidence type="ECO:0000313" key="3">
    <source>
        <dbReference type="Proteomes" id="UP000002524"/>
    </source>
</evidence>
<dbReference type="Proteomes" id="UP000002524">
    <property type="component" value="Chromosome 1"/>
</dbReference>
<proteinExistence type="predicted"/>
<organism evidence="2 3">
    <name type="scientific">Deinococcus radiodurans (strain ATCC 13939 / DSM 20539 / JCM 16871 / CCUG 27074 / LMG 4051 / NBRC 15346 / NCIMB 9279 / VKM B-1422 / R1)</name>
    <dbReference type="NCBI Taxonomy" id="243230"/>
    <lineage>
        <taxon>Bacteria</taxon>
        <taxon>Thermotogati</taxon>
        <taxon>Deinococcota</taxon>
        <taxon>Deinococci</taxon>
        <taxon>Deinococcales</taxon>
        <taxon>Deinococcaceae</taxon>
        <taxon>Deinococcus</taxon>
    </lineage>
</organism>
<dbReference type="PaxDb" id="243230-DR_1953"/>
<dbReference type="EnsemblBacteria" id="AAF11507">
    <property type="protein sequence ID" value="AAF11507"/>
    <property type="gene ID" value="DR_1953"/>
</dbReference>
<dbReference type="NCBIfam" id="NF038403">
    <property type="entry name" value="perm_prefix_1"/>
    <property type="match status" value="1"/>
</dbReference>
<keyword evidence="1" id="KW-0812">Transmembrane</keyword>
<keyword evidence="1" id="KW-0472">Membrane</keyword>
<evidence type="ECO:0000256" key="1">
    <source>
        <dbReference type="SAM" id="Phobius"/>
    </source>
</evidence>
<keyword evidence="1" id="KW-1133">Transmembrane helix</keyword>
<feature type="transmembrane region" description="Helical" evidence="1">
    <location>
        <begin position="82"/>
        <end position="101"/>
    </location>
</feature>
<dbReference type="KEGG" id="dra:DR_1953"/>
<dbReference type="InterPro" id="IPR047928">
    <property type="entry name" value="Perm_prefix_1"/>
</dbReference>
<sequence length="377" mass="39926">MTAVTAPPPALQTYLRRATAGLPASRRQEVWDELEEHVYCRAEQLEWRGAAPEQALAQALAELGPPLRVSAGMNGVHNMPKLISIGGIAALAVTAGLYALAGGGNPPLTLPIRTTQPVTPSCVRGTKPSGSNITIVSEKNGVTCYTFNDKKTYEGAFISLSTLKKAVSAHGGTVEHLSGSLWQVTLTGGERIRMVPFFTVGNDLYFLASGLASDLMNRPVKGGAAPQLSGYAQPTLTVGDLKLRFGEGHQNIGPAFYRGLGLELVSSVVYGQPQNHSLSGGETGPLVRVAQTDLPPGEVVLVFTKKAGEVYDTDIVPVGQDGKIQFKTAHEQLRFVADPAQLGPYPTGGRINAMAVRVSHVPLNNLKSGIFLPRSAQ</sequence>
<dbReference type="HOGENOM" id="CLU_733040_0_0_0"/>
<dbReference type="AlphaFoldDB" id="Q9RT16"/>
<reference evidence="2 3" key="1">
    <citation type="journal article" date="1999" name="Science">
        <title>Genome sequence of the radioresistant bacterium Deinococcus radiodurans R1.</title>
        <authorList>
            <person name="White O."/>
            <person name="Eisen J.A."/>
            <person name="Heidelberg J.F."/>
            <person name="Hickey E.K."/>
            <person name="Peterson J.D."/>
            <person name="Dodson R.J."/>
            <person name="Haft D.H."/>
            <person name="Gwinn M.L."/>
            <person name="Nelson W.C."/>
            <person name="Richardson D.L."/>
            <person name="Moffat K.S."/>
            <person name="Qin H."/>
            <person name="Jiang L."/>
            <person name="Pamphile W."/>
            <person name="Crosby M."/>
            <person name="Shen M."/>
            <person name="Vamathevan J.J."/>
            <person name="Lam P."/>
            <person name="McDonald L."/>
            <person name="Utterback T."/>
            <person name="Zalewski C."/>
            <person name="Makarova K.S."/>
            <person name="Aravind L."/>
            <person name="Daly M.J."/>
            <person name="Minton K.W."/>
            <person name="Fleischmann R.D."/>
            <person name="Ketchum K.A."/>
            <person name="Nelson K.E."/>
            <person name="Salzberg S."/>
            <person name="Smith H.O."/>
            <person name="Venter J.C."/>
            <person name="Fraser C.M."/>
        </authorList>
    </citation>
    <scope>NUCLEOTIDE SEQUENCE [LARGE SCALE GENOMIC DNA]</scope>
    <source>
        <strain evidence="3">ATCC 13939 / DSM 20539 / JCM 16871 / LMG 4051 / NBRC 15346 / NCIMB 9279 / R1 / VKM B-1422</strain>
    </source>
</reference>
<dbReference type="STRING" id="243230.DR_1953"/>
<dbReference type="InParanoid" id="Q9RT16"/>
<keyword evidence="3" id="KW-1185">Reference proteome</keyword>
<dbReference type="GeneID" id="69518189"/>
<dbReference type="PIR" id="A75335">
    <property type="entry name" value="A75335"/>
</dbReference>
<name>Q9RT16_DEIRA</name>
<protein>
    <submittedName>
        <fullName evidence="2">Uncharacterized protein</fullName>
    </submittedName>
</protein>
<dbReference type="PATRIC" id="fig|243230.17.peg.2173"/>
<accession>Q9RT16</accession>
<evidence type="ECO:0000313" key="2">
    <source>
        <dbReference type="EMBL" id="AAF11507.1"/>
    </source>
</evidence>
<dbReference type="EMBL" id="AE000513">
    <property type="protein sequence ID" value="AAF11507.1"/>
    <property type="molecule type" value="Genomic_DNA"/>
</dbReference>
<dbReference type="OrthoDB" id="74316at2"/>
<dbReference type="RefSeq" id="WP_010888586.1">
    <property type="nucleotide sequence ID" value="NC_001263.1"/>
</dbReference>